<dbReference type="SMART" id="SM00220">
    <property type="entry name" value="S_TKc"/>
    <property type="match status" value="1"/>
</dbReference>
<evidence type="ECO:0000256" key="1">
    <source>
        <dbReference type="ARBA" id="ARBA00001946"/>
    </source>
</evidence>
<dbReference type="Pfam" id="PF13202">
    <property type="entry name" value="EF-hand_5"/>
    <property type="match status" value="2"/>
</dbReference>
<dbReference type="InterPro" id="IPR011992">
    <property type="entry name" value="EF-hand-dom_pair"/>
</dbReference>
<evidence type="ECO:0000256" key="2">
    <source>
        <dbReference type="ARBA" id="ARBA00022527"/>
    </source>
</evidence>
<dbReference type="InterPro" id="IPR002048">
    <property type="entry name" value="EF_hand_dom"/>
</dbReference>
<dbReference type="GO" id="GO:0005509">
    <property type="term" value="F:calcium ion binding"/>
    <property type="evidence" value="ECO:0007669"/>
    <property type="project" value="InterPro"/>
</dbReference>
<dbReference type="PANTHER" id="PTHR24349">
    <property type="entry name" value="SERINE/THREONINE-PROTEIN KINASE"/>
    <property type="match status" value="1"/>
</dbReference>
<dbReference type="SMART" id="SM00054">
    <property type="entry name" value="EFh"/>
    <property type="match status" value="3"/>
</dbReference>
<evidence type="ECO:0000256" key="3">
    <source>
        <dbReference type="ARBA" id="ARBA00022679"/>
    </source>
</evidence>
<sequence length="466" mass="53378">MAIITENASFKTRRSGFNLQIQYDIGDVIGQSSEISETRLCQKKQGQKETRILKIIKRQPAMDLKRLNKILSDILNQSHPGLLKTEDIFYDDTNLYIVQQQAVQGDLFKVLEAKPTFIEADVVEILHQLLGILSYKHDSNVAIKNMKPSNILFHTGMKEGEKIHISLADVGLADINRSGDPYFTDYKQHMSPELVYGQLDQLGCKTDIWSLGTILYFMITLRTVNIYNGLNKESQNLFKAVDENFGFEEHNWNNISDELKDLIKSCLRVQADQRPSAQDLLKNPIFTQKNVAKEGLLNQGENADLLKDIHEELTKYKNANQLKQIVLRFVSQQDTQYSNEDKTRELFSILEAENKGFIRKRNLVDMLSSQYGVVAATKIVDAVDGDKDGKISYDEFRAAMDKDGKLSNQELMDGLILGSEIFTRYKNEFQAMASEVLQKFDDNKDGELDKKEFRNYIMDHFQAKTK</sequence>
<keyword evidence="6" id="KW-0106">Calcium</keyword>
<proteinExistence type="inferred from homology"/>
<dbReference type="Gene3D" id="3.30.200.20">
    <property type="entry name" value="Phosphorylase Kinase, domain 1"/>
    <property type="match status" value="1"/>
</dbReference>
<evidence type="ECO:0000256" key="6">
    <source>
        <dbReference type="ARBA" id="ARBA00022837"/>
    </source>
</evidence>
<evidence type="ECO:0000256" key="8">
    <source>
        <dbReference type="ARBA" id="ARBA00024334"/>
    </source>
</evidence>
<organism evidence="11 12">
    <name type="scientific">Stylonychia lemnae</name>
    <name type="common">Ciliate</name>
    <dbReference type="NCBI Taxonomy" id="5949"/>
    <lineage>
        <taxon>Eukaryota</taxon>
        <taxon>Sar</taxon>
        <taxon>Alveolata</taxon>
        <taxon>Ciliophora</taxon>
        <taxon>Intramacronucleata</taxon>
        <taxon>Spirotrichea</taxon>
        <taxon>Stichotrichia</taxon>
        <taxon>Sporadotrichida</taxon>
        <taxon>Oxytrichidae</taxon>
        <taxon>Stylonychinae</taxon>
        <taxon>Stylonychia</taxon>
    </lineage>
</organism>
<dbReference type="GO" id="GO:0004674">
    <property type="term" value="F:protein serine/threonine kinase activity"/>
    <property type="evidence" value="ECO:0007669"/>
    <property type="project" value="UniProtKB-KW"/>
</dbReference>
<dbReference type="GO" id="GO:0005524">
    <property type="term" value="F:ATP binding"/>
    <property type="evidence" value="ECO:0007669"/>
    <property type="project" value="UniProtKB-KW"/>
</dbReference>
<evidence type="ECO:0000259" key="10">
    <source>
        <dbReference type="PROSITE" id="PS50222"/>
    </source>
</evidence>
<dbReference type="InterPro" id="IPR018247">
    <property type="entry name" value="EF_Hand_1_Ca_BS"/>
</dbReference>
<dbReference type="Gene3D" id="1.10.510.10">
    <property type="entry name" value="Transferase(Phosphotransferase) domain 1"/>
    <property type="match status" value="1"/>
</dbReference>
<dbReference type="PROSITE" id="PS50222">
    <property type="entry name" value="EF_HAND_2"/>
    <property type="match status" value="2"/>
</dbReference>
<dbReference type="SUPFAM" id="SSF56112">
    <property type="entry name" value="Protein kinase-like (PK-like)"/>
    <property type="match status" value="1"/>
</dbReference>
<reference evidence="11 12" key="1">
    <citation type="submission" date="2014-06" db="EMBL/GenBank/DDBJ databases">
        <authorList>
            <person name="Swart Estienne"/>
        </authorList>
    </citation>
    <scope>NUCLEOTIDE SEQUENCE [LARGE SCALE GENOMIC DNA]</scope>
    <source>
        <strain evidence="11 12">130c</strain>
    </source>
</reference>
<keyword evidence="7" id="KW-0067">ATP-binding</keyword>
<comment type="cofactor">
    <cofactor evidence="1">
        <name>Mg(2+)</name>
        <dbReference type="ChEBI" id="CHEBI:18420"/>
    </cofactor>
</comment>
<accession>A0A077ZT50</accession>
<dbReference type="OrthoDB" id="248923at2759"/>
<feature type="domain" description="Protein kinase" evidence="9">
    <location>
        <begin position="23"/>
        <end position="286"/>
    </location>
</feature>
<comment type="similarity">
    <text evidence="8">Belongs to the protein kinase superfamily. Ser/Thr protein kinase family. CDPK subfamily.</text>
</comment>
<dbReference type="InterPro" id="IPR050205">
    <property type="entry name" value="CDPK_Ser/Thr_kinases"/>
</dbReference>
<dbReference type="PROSITE" id="PS50011">
    <property type="entry name" value="PROTEIN_KINASE_DOM"/>
    <property type="match status" value="1"/>
</dbReference>
<dbReference type="InterPro" id="IPR011009">
    <property type="entry name" value="Kinase-like_dom_sf"/>
</dbReference>
<dbReference type="PROSITE" id="PS00018">
    <property type="entry name" value="EF_HAND_1"/>
    <property type="match status" value="2"/>
</dbReference>
<keyword evidence="12" id="KW-1185">Reference proteome</keyword>
<protein>
    <submittedName>
        <fullName evidence="11">Protein kinase domain containing protein</fullName>
    </submittedName>
</protein>
<dbReference type="Pfam" id="PF00069">
    <property type="entry name" value="Pkinase"/>
    <property type="match status" value="1"/>
</dbReference>
<dbReference type="AlphaFoldDB" id="A0A077ZT50"/>
<keyword evidence="4" id="KW-0547">Nucleotide-binding</keyword>
<keyword evidence="3" id="KW-0808">Transferase</keyword>
<dbReference type="SUPFAM" id="SSF47473">
    <property type="entry name" value="EF-hand"/>
    <property type="match status" value="1"/>
</dbReference>
<keyword evidence="5 11" id="KW-0418">Kinase</keyword>
<dbReference type="Proteomes" id="UP000039865">
    <property type="component" value="Unassembled WGS sequence"/>
</dbReference>
<gene>
    <name evidence="11" type="primary">Contig9950.g10633</name>
    <name evidence="11" type="ORF">STYLEM_2031</name>
</gene>
<dbReference type="Gene3D" id="1.10.238.10">
    <property type="entry name" value="EF-hand"/>
    <property type="match status" value="2"/>
</dbReference>
<evidence type="ECO:0000256" key="5">
    <source>
        <dbReference type="ARBA" id="ARBA00022777"/>
    </source>
</evidence>
<dbReference type="InterPro" id="IPR000719">
    <property type="entry name" value="Prot_kinase_dom"/>
</dbReference>
<feature type="domain" description="EF-hand" evidence="10">
    <location>
        <begin position="428"/>
        <end position="463"/>
    </location>
</feature>
<evidence type="ECO:0000256" key="7">
    <source>
        <dbReference type="ARBA" id="ARBA00022840"/>
    </source>
</evidence>
<dbReference type="EMBL" id="CCKQ01001967">
    <property type="protein sequence ID" value="CDW73062.1"/>
    <property type="molecule type" value="Genomic_DNA"/>
</dbReference>
<evidence type="ECO:0000259" key="9">
    <source>
        <dbReference type="PROSITE" id="PS50011"/>
    </source>
</evidence>
<keyword evidence="2" id="KW-0723">Serine/threonine-protein kinase</keyword>
<name>A0A077ZT50_STYLE</name>
<evidence type="ECO:0000313" key="12">
    <source>
        <dbReference type="Proteomes" id="UP000039865"/>
    </source>
</evidence>
<evidence type="ECO:0000313" key="11">
    <source>
        <dbReference type="EMBL" id="CDW73062.1"/>
    </source>
</evidence>
<feature type="domain" description="EF-hand" evidence="10">
    <location>
        <begin position="378"/>
        <end position="406"/>
    </location>
</feature>
<dbReference type="InParanoid" id="A0A077ZT50"/>
<evidence type="ECO:0000256" key="4">
    <source>
        <dbReference type="ARBA" id="ARBA00022741"/>
    </source>
</evidence>